<comment type="similarity">
    <text evidence="4">In the C-terminal section; belongs to the radical SAM superfamily. CofH family.</text>
</comment>
<dbReference type="SMART" id="SM00729">
    <property type="entry name" value="Elp3"/>
    <property type="match status" value="2"/>
</dbReference>
<keyword evidence="10" id="KW-0808">Transferase</keyword>
<dbReference type="InterPro" id="IPR019940">
    <property type="entry name" value="CofH_family"/>
</dbReference>
<comment type="function">
    <text evidence="2">Catalyzes the radical-mediated synthesis of 7,8-didemethyl-8-hydroxy-5-deazariboflavin (FO) from 5-amino-6-(D-ribitylamino)uracil and L-tyrosine.</text>
</comment>
<dbReference type="InterPro" id="IPR058240">
    <property type="entry name" value="rSAM_sf"/>
</dbReference>
<evidence type="ECO:0000256" key="10">
    <source>
        <dbReference type="ARBA" id="ARBA00022679"/>
    </source>
</evidence>
<evidence type="ECO:0000256" key="1">
    <source>
        <dbReference type="ARBA" id="ARBA00001966"/>
    </source>
</evidence>
<dbReference type="UniPathway" id="UPA00072"/>
<dbReference type="NCBIfam" id="TIGR03550">
    <property type="entry name" value="F420_cofG"/>
    <property type="match status" value="1"/>
</dbReference>
<feature type="domain" description="Radical SAM core" evidence="18">
    <location>
        <begin position="36"/>
        <end position="283"/>
    </location>
</feature>
<dbReference type="GO" id="GO:0046872">
    <property type="term" value="F:metal ion binding"/>
    <property type="evidence" value="ECO:0007669"/>
    <property type="project" value="UniProtKB-KW"/>
</dbReference>
<dbReference type="Gene3D" id="3.20.20.70">
    <property type="entry name" value="Aldolase class I"/>
    <property type="match status" value="2"/>
</dbReference>
<dbReference type="AlphaFoldDB" id="A0A829Y8Z9"/>
<dbReference type="HAMAP" id="MF_01612">
    <property type="entry name" value="FO_synth_sub2"/>
    <property type="match status" value="1"/>
</dbReference>
<keyword evidence="13" id="KW-0408">Iron</keyword>
<dbReference type="Proteomes" id="UP000445000">
    <property type="component" value="Unassembled WGS sequence"/>
</dbReference>
<dbReference type="SFLD" id="SFLDS00029">
    <property type="entry name" value="Radical_SAM"/>
    <property type="match status" value="3"/>
</dbReference>
<dbReference type="NCBIfam" id="NF004884">
    <property type="entry name" value="PRK06245.1"/>
    <property type="match status" value="1"/>
</dbReference>
<comment type="similarity">
    <text evidence="5">In the N-terminal section; belongs to the radical SAM superfamily. CofG family.</text>
</comment>
<dbReference type="EMBL" id="BLJN01000002">
    <property type="protein sequence ID" value="GFE79789.1"/>
    <property type="molecule type" value="Genomic_DNA"/>
</dbReference>
<dbReference type="Pfam" id="PF04055">
    <property type="entry name" value="Radical_SAM"/>
    <property type="match status" value="2"/>
</dbReference>
<name>A0A829Y8Z9_9GAMM</name>
<dbReference type="Pfam" id="PF19288">
    <property type="entry name" value="CofH_C"/>
    <property type="match status" value="1"/>
</dbReference>
<dbReference type="EC" id="2.5.1.147" evidence="7"/>
<dbReference type="HAMAP" id="MF_01611">
    <property type="entry name" value="FO_synth_sub1"/>
    <property type="match status" value="1"/>
</dbReference>
<evidence type="ECO:0000256" key="16">
    <source>
        <dbReference type="ARBA" id="ARBA00048468"/>
    </source>
</evidence>
<dbReference type="SFLD" id="SFLDF00343">
    <property type="entry name" value="aminofutalosine_synthase_(mqnE"/>
    <property type="match status" value="1"/>
</dbReference>
<evidence type="ECO:0000256" key="6">
    <source>
        <dbReference type="ARBA" id="ARBA00012126"/>
    </source>
</evidence>
<dbReference type="SFLD" id="SFLDG01388">
    <property type="entry name" value="7_8-didemethyl-8-hydroxy-5-dea"/>
    <property type="match status" value="2"/>
</dbReference>
<dbReference type="InterPro" id="IPR019939">
    <property type="entry name" value="CofG_family"/>
</dbReference>
<feature type="domain" description="Radical SAM core" evidence="18">
    <location>
        <begin position="450"/>
        <end position="689"/>
    </location>
</feature>
<evidence type="ECO:0000256" key="12">
    <source>
        <dbReference type="ARBA" id="ARBA00022723"/>
    </source>
</evidence>
<dbReference type="SFLD" id="SFLDG01389">
    <property type="entry name" value="menaquinone_synthsis_involved"/>
    <property type="match status" value="1"/>
</dbReference>
<comment type="catalytic activity">
    <reaction evidence="16">
        <text>5-amino-6-(D-ribitylamino)uracil + L-tyrosine + S-adenosyl-L-methionine = 5-amino-5-(4-hydroxybenzyl)-6-(D-ribitylimino)-5,6-dihydrouracil + 2-iminoacetate + 5'-deoxyadenosine + L-methionine + H(+)</text>
        <dbReference type="Rhea" id="RHEA:55200"/>
        <dbReference type="ChEBI" id="CHEBI:15378"/>
        <dbReference type="ChEBI" id="CHEBI:15934"/>
        <dbReference type="ChEBI" id="CHEBI:17319"/>
        <dbReference type="ChEBI" id="CHEBI:57844"/>
        <dbReference type="ChEBI" id="CHEBI:58315"/>
        <dbReference type="ChEBI" id="CHEBI:59789"/>
        <dbReference type="ChEBI" id="CHEBI:77846"/>
        <dbReference type="ChEBI" id="CHEBI:85936"/>
        <dbReference type="EC" id="2.5.1.147"/>
    </reaction>
</comment>
<dbReference type="InterPro" id="IPR013785">
    <property type="entry name" value="Aldolase_TIM"/>
</dbReference>
<dbReference type="CDD" id="cd01335">
    <property type="entry name" value="Radical_SAM"/>
    <property type="match status" value="2"/>
</dbReference>
<sequence length="795" mass="88238">MMLSPEQCYELLAHADWRDLSPLATKLREQVWGTRVSYSRKVFVPLTQLCRDVCHYCTFAKTPSRLSKPYLTPDEVLRIAHEGAALGCKEVLFTLGDQPELRYARARDALIELGFATTLAYLEHVAALVLRETGLLPHLNPGLMSANDLARLRHVAPSMGIMLESAAERLCERGGPHYGSPDKAPSRRLATLRLAGEARIPMTSGILIGIGETRRERIDSLLALRDLADRYGHLQEIIIQNFRAKAGTKMQHSPEPSNDELCWTVAVARLMFGPQMSIQAPPNLYDGDLTELIAAGINDWGGVSPLTPDHVNPEAPWPHLDRLATETARAGCDLVERLTAYPSYVRARHEWLADELQAPVLRQSDGAGWARVGRWCAGASDPANQDDLRDVTPPAVVRRSRIADLVKRAATGNELVEDEIAEIFTARGADFVRTCEVANEVRQQAVGDTVSYAVVRNINYTNVCLYKCGFCAFSKGRTHEHLRGAPYLVDLDEIRRRVREAWERGGTEVCMQGGIHPSFTGHTYLEICRAAKQAQPQIHIHAFSPLEVSHGAQTLGISVREFLMELKQAGLGSLPGTAAEILDDEIRRVLAPDKLSTREWLDVVAQAHRVGLPTTSTIMFGHIEGYEHWARHLLLLRRLQQDTGGLTEFVPLPFVHMEAPMYLRGRARKGPTLRETVLMHAVARLVLHPVVPNVQVSWVKLGPQWAQRCLEAGANDLGGTLMNESISRAAGATHGQELEPHQMQQLIAELGRTYRQRTTLYGDANPEQIERADCAAPLLKPYNAPLSSRAMRVVA</sequence>
<dbReference type="SFLD" id="SFLDF00294">
    <property type="entry name" value="7_8-didemethyl-8-hydroxy-5-dea"/>
    <property type="match status" value="1"/>
</dbReference>
<evidence type="ECO:0000259" key="18">
    <source>
        <dbReference type="PROSITE" id="PS51918"/>
    </source>
</evidence>
<dbReference type="EC" id="4.3.1.32" evidence="6"/>
<proteinExistence type="inferred from homology"/>
<dbReference type="NCBIfam" id="NF005609">
    <property type="entry name" value="PRK07360.1"/>
    <property type="match status" value="1"/>
</dbReference>
<dbReference type="PANTHER" id="PTHR43076:SF1">
    <property type="entry name" value="LIPOYL SYNTHASE 2"/>
    <property type="match status" value="1"/>
</dbReference>
<evidence type="ECO:0000256" key="15">
    <source>
        <dbReference type="ARBA" id="ARBA00023239"/>
    </source>
</evidence>
<dbReference type="InterPro" id="IPR007197">
    <property type="entry name" value="rSAM"/>
</dbReference>
<keyword evidence="11" id="KW-0949">S-adenosyl-L-methionine</keyword>
<comment type="pathway">
    <text evidence="3">Cofactor biosynthesis; coenzyme F0 biosynthesis.</text>
</comment>
<evidence type="ECO:0000256" key="2">
    <source>
        <dbReference type="ARBA" id="ARBA00003692"/>
    </source>
</evidence>
<comment type="caution">
    <text evidence="19">The sequence shown here is derived from an EMBL/GenBank/DDBJ whole genome shotgun (WGS) entry which is preliminary data.</text>
</comment>
<dbReference type="PANTHER" id="PTHR43076">
    <property type="entry name" value="FO SYNTHASE (COFH)"/>
    <property type="match status" value="1"/>
</dbReference>
<evidence type="ECO:0000313" key="19">
    <source>
        <dbReference type="EMBL" id="GFE79789.1"/>
    </source>
</evidence>
<evidence type="ECO:0000256" key="4">
    <source>
        <dbReference type="ARBA" id="ARBA00010051"/>
    </source>
</evidence>
<keyword evidence="20" id="KW-1185">Reference proteome</keyword>
<dbReference type="NCBIfam" id="TIGR00423">
    <property type="entry name" value="CofH family radical SAM protein"/>
    <property type="match status" value="1"/>
</dbReference>
<keyword evidence="14" id="KW-0411">Iron-sulfur</keyword>
<dbReference type="InterPro" id="IPR020050">
    <property type="entry name" value="FO_synthase_su2"/>
</dbReference>
<evidence type="ECO:0000256" key="11">
    <source>
        <dbReference type="ARBA" id="ARBA00022691"/>
    </source>
</evidence>
<dbReference type="RefSeq" id="WP_202626670.1">
    <property type="nucleotide sequence ID" value="NZ_BLJN01000002.1"/>
</dbReference>
<protein>
    <recommendedName>
        <fullName evidence="8">FO synthase</fullName>
        <ecNumber evidence="7">2.5.1.147</ecNumber>
        <ecNumber evidence="6">4.3.1.32</ecNumber>
    </recommendedName>
</protein>
<dbReference type="GO" id="GO:0141093">
    <property type="term" value="F:5-amino-6-(D-ribitylamino)uracil--L-tyrosine 4-hydroxyphenyl transferase activity"/>
    <property type="evidence" value="ECO:0007669"/>
    <property type="project" value="UniProtKB-EC"/>
</dbReference>
<dbReference type="InterPro" id="IPR045567">
    <property type="entry name" value="CofH/MnqC-like_C"/>
</dbReference>
<dbReference type="SUPFAM" id="SSF102114">
    <property type="entry name" value="Radical SAM enzymes"/>
    <property type="match status" value="2"/>
</dbReference>
<evidence type="ECO:0000256" key="5">
    <source>
        <dbReference type="ARBA" id="ARBA00010826"/>
    </source>
</evidence>
<keyword evidence="15" id="KW-0456">Lyase</keyword>
<dbReference type="SFLD" id="SFLDG01064">
    <property type="entry name" value="F420__menaquinone_cofactor_bio"/>
    <property type="match status" value="3"/>
</dbReference>
<evidence type="ECO:0000256" key="17">
    <source>
        <dbReference type="ARBA" id="ARBA00048974"/>
    </source>
</evidence>
<evidence type="ECO:0000256" key="8">
    <source>
        <dbReference type="ARBA" id="ARBA00022220"/>
    </source>
</evidence>
<comment type="catalytic activity">
    <reaction evidence="17">
        <text>5-amino-5-(4-hydroxybenzyl)-6-(D-ribitylimino)-5,6-dihydrouracil + S-adenosyl-L-methionine = 7,8-didemethyl-8-hydroxy-5-deazariboflavin + 5'-deoxyadenosine + L-methionine + NH4(+) + H(+)</text>
        <dbReference type="Rhea" id="RHEA:55204"/>
        <dbReference type="ChEBI" id="CHEBI:15378"/>
        <dbReference type="ChEBI" id="CHEBI:17319"/>
        <dbReference type="ChEBI" id="CHEBI:28938"/>
        <dbReference type="ChEBI" id="CHEBI:57844"/>
        <dbReference type="ChEBI" id="CHEBI:59789"/>
        <dbReference type="ChEBI" id="CHEBI:59904"/>
        <dbReference type="ChEBI" id="CHEBI:85936"/>
        <dbReference type="EC" id="4.3.1.32"/>
    </reaction>
</comment>
<dbReference type="NCBIfam" id="TIGR03551">
    <property type="entry name" value="F420_cofH"/>
    <property type="match status" value="1"/>
</dbReference>
<keyword evidence="9" id="KW-0004">4Fe-4S</keyword>
<accession>A0A829Y8Z9</accession>
<organism evidence="19 20">
    <name type="scientific">Steroidobacter agaridevorans</name>
    <dbReference type="NCBI Taxonomy" id="2695856"/>
    <lineage>
        <taxon>Bacteria</taxon>
        <taxon>Pseudomonadati</taxon>
        <taxon>Pseudomonadota</taxon>
        <taxon>Gammaproteobacteria</taxon>
        <taxon>Steroidobacterales</taxon>
        <taxon>Steroidobacteraceae</taxon>
        <taxon>Steroidobacter</taxon>
    </lineage>
</organism>
<evidence type="ECO:0000256" key="3">
    <source>
        <dbReference type="ARBA" id="ARBA00004712"/>
    </source>
</evidence>
<evidence type="ECO:0000313" key="20">
    <source>
        <dbReference type="Proteomes" id="UP000445000"/>
    </source>
</evidence>
<gene>
    <name evidence="19" type="primary">fbiC</name>
    <name evidence="19" type="ORF">GCM10011487_17890</name>
</gene>
<evidence type="ECO:0000256" key="9">
    <source>
        <dbReference type="ARBA" id="ARBA00022485"/>
    </source>
</evidence>
<evidence type="ECO:0000256" key="13">
    <source>
        <dbReference type="ARBA" id="ARBA00023004"/>
    </source>
</evidence>
<keyword evidence="12" id="KW-0479">Metal-binding</keyword>
<reference evidence="20" key="1">
    <citation type="submission" date="2020-01" db="EMBL/GenBank/DDBJ databases">
        <title>'Steroidobacter agaridevorans' sp. nov., agar-degrading bacteria isolated from rhizosphere soils.</title>
        <authorList>
            <person name="Ikenaga M."/>
            <person name="Kataoka M."/>
            <person name="Murouchi A."/>
            <person name="Katsuragi S."/>
            <person name="Sakai M."/>
        </authorList>
    </citation>
    <scope>NUCLEOTIDE SEQUENCE [LARGE SCALE GENOMIC DNA]</scope>
    <source>
        <strain evidence="20">YU21-B</strain>
    </source>
</reference>
<evidence type="ECO:0000256" key="14">
    <source>
        <dbReference type="ARBA" id="ARBA00023014"/>
    </source>
</evidence>
<dbReference type="PROSITE" id="PS51918">
    <property type="entry name" value="RADICAL_SAM"/>
    <property type="match status" value="2"/>
</dbReference>
<evidence type="ECO:0000256" key="7">
    <source>
        <dbReference type="ARBA" id="ARBA00012289"/>
    </source>
</evidence>
<dbReference type="GO" id="GO:0044689">
    <property type="term" value="F:7,8-didemethyl-8-hydroxy-5-deazariboflavin synthase activity"/>
    <property type="evidence" value="ECO:0007669"/>
    <property type="project" value="UniProtKB-EC"/>
</dbReference>
<comment type="cofactor">
    <cofactor evidence="1">
        <name>[4Fe-4S] cluster</name>
        <dbReference type="ChEBI" id="CHEBI:49883"/>
    </cofactor>
</comment>
<dbReference type="InterPro" id="IPR034405">
    <property type="entry name" value="F420"/>
</dbReference>
<dbReference type="GO" id="GO:0051539">
    <property type="term" value="F:4 iron, 4 sulfur cluster binding"/>
    <property type="evidence" value="ECO:0007669"/>
    <property type="project" value="UniProtKB-KW"/>
</dbReference>
<dbReference type="InterPro" id="IPR006638">
    <property type="entry name" value="Elp3/MiaA/NifB-like_rSAM"/>
</dbReference>